<sequence length="120" mass="13629">MKTSRSGQFKYSPDLDGEVTVNLLDITKLIYESIDNFTDPFDYTTTTLFKESDGYHYSKLNMTFEDATETPINVNDIAVVNGVFQTKECRIYPESVDVEIGEPPVDDDLLLNFDLNEVVV</sequence>
<reference evidence="1 2" key="1">
    <citation type="submission" date="2019-07" db="EMBL/GenBank/DDBJ databases">
        <title>The draft genome sequence of Aquimarina algiphila M91.</title>
        <authorList>
            <person name="Meng X."/>
        </authorList>
    </citation>
    <scope>NUCLEOTIDE SEQUENCE [LARGE SCALE GENOMIC DNA]</scope>
    <source>
        <strain evidence="1 2">M91</strain>
    </source>
</reference>
<evidence type="ECO:0000313" key="1">
    <source>
        <dbReference type="EMBL" id="TSE05246.1"/>
    </source>
</evidence>
<dbReference type="Proteomes" id="UP000318833">
    <property type="component" value="Unassembled WGS sequence"/>
</dbReference>
<accession>A0A554VE56</accession>
<gene>
    <name evidence="1" type="ORF">FOF46_23570</name>
</gene>
<keyword evidence="2" id="KW-1185">Reference proteome</keyword>
<dbReference type="AlphaFoldDB" id="A0A554VE56"/>
<comment type="caution">
    <text evidence="1">The sequence shown here is derived from an EMBL/GenBank/DDBJ whole genome shotgun (WGS) entry which is preliminary data.</text>
</comment>
<name>A0A554VE56_9FLAO</name>
<proteinExistence type="predicted"/>
<evidence type="ECO:0000313" key="2">
    <source>
        <dbReference type="Proteomes" id="UP000318833"/>
    </source>
</evidence>
<dbReference type="EMBL" id="VLNR01000064">
    <property type="protein sequence ID" value="TSE05246.1"/>
    <property type="molecule type" value="Genomic_DNA"/>
</dbReference>
<protein>
    <submittedName>
        <fullName evidence="1">Uncharacterized protein</fullName>
    </submittedName>
</protein>
<dbReference type="RefSeq" id="WP_143918171.1">
    <property type="nucleotide sequence ID" value="NZ_CANMIK010000072.1"/>
</dbReference>
<organism evidence="1 2">
    <name type="scientific">Aquimarina algiphila</name>
    <dbReference type="NCBI Taxonomy" id="2047982"/>
    <lineage>
        <taxon>Bacteria</taxon>
        <taxon>Pseudomonadati</taxon>
        <taxon>Bacteroidota</taxon>
        <taxon>Flavobacteriia</taxon>
        <taxon>Flavobacteriales</taxon>
        <taxon>Flavobacteriaceae</taxon>
        <taxon>Aquimarina</taxon>
    </lineage>
</organism>